<dbReference type="Pfam" id="PF14322">
    <property type="entry name" value="SusD-like_3"/>
    <property type="match status" value="1"/>
</dbReference>
<comment type="caution">
    <text evidence="2">The sequence shown here is derived from an EMBL/GenBank/DDBJ whole genome shotgun (WGS) entry which is preliminary data.</text>
</comment>
<accession>A0ABR9T3L1</accession>
<dbReference type="InterPro" id="IPR011990">
    <property type="entry name" value="TPR-like_helical_dom_sf"/>
</dbReference>
<name>A0ABR9T3L1_9SPHI</name>
<feature type="domain" description="SusD-like N-terminal" evidence="1">
    <location>
        <begin position="24"/>
        <end position="207"/>
    </location>
</feature>
<protein>
    <submittedName>
        <fullName evidence="2">RagB/SusD family nutrient uptake outer membrane protein</fullName>
    </submittedName>
</protein>
<dbReference type="InterPro" id="IPR033985">
    <property type="entry name" value="SusD-like_N"/>
</dbReference>
<keyword evidence="3" id="KW-1185">Reference proteome</keyword>
<evidence type="ECO:0000313" key="3">
    <source>
        <dbReference type="Proteomes" id="UP000618319"/>
    </source>
</evidence>
<evidence type="ECO:0000313" key="2">
    <source>
        <dbReference type="EMBL" id="MBE8719933.1"/>
    </source>
</evidence>
<evidence type="ECO:0000259" key="1">
    <source>
        <dbReference type="Pfam" id="PF14322"/>
    </source>
</evidence>
<dbReference type="SUPFAM" id="SSF48452">
    <property type="entry name" value="TPR-like"/>
    <property type="match status" value="1"/>
</dbReference>
<gene>
    <name evidence="2" type="ORF">C4F40_04210</name>
</gene>
<organism evidence="2 3">
    <name type="scientific">Sphingobacterium pedocola</name>
    <dbReference type="NCBI Taxonomy" id="2082722"/>
    <lineage>
        <taxon>Bacteria</taxon>
        <taxon>Pseudomonadati</taxon>
        <taxon>Bacteroidota</taxon>
        <taxon>Sphingobacteriia</taxon>
        <taxon>Sphingobacteriales</taxon>
        <taxon>Sphingobacteriaceae</taxon>
        <taxon>Sphingobacterium</taxon>
    </lineage>
</organism>
<reference evidence="2 3" key="1">
    <citation type="submission" date="2018-02" db="EMBL/GenBank/DDBJ databases">
        <title>Sphingobacterium KA21.</title>
        <authorList>
            <person name="Vasarhelyi B.M."/>
            <person name="Deshmukh S."/>
            <person name="Balint B."/>
            <person name="Kukolya J."/>
        </authorList>
    </citation>
    <scope>NUCLEOTIDE SEQUENCE [LARGE SCALE GENOMIC DNA]</scope>
    <source>
        <strain evidence="2 3">Ka21</strain>
    </source>
</reference>
<dbReference type="Proteomes" id="UP000618319">
    <property type="component" value="Unassembled WGS sequence"/>
</dbReference>
<dbReference type="RefSeq" id="WP_196937631.1">
    <property type="nucleotide sequence ID" value="NZ_MU158689.1"/>
</dbReference>
<sequence>MKTKQIAYILVAVVLLTLNVSCEKWLDVQPNSQVKSSELLSTEQGYKEALAGIYTLLTDNSLYGKELTYGMHGVLSHEWKNYPLAYADDAQYDYETTLSQGRIEGIWSKMYNAISNTNYLLQNIDNSQVFSGKNYEIIKGEALALRGFIHFDLLRNFGVSYVLNPNQQAIPYVTQYSAKQTAQSTVQVVIEKIIEDLKAAKELLKYDPIYTGEVINEFNDNGYLLNRQLHLNYYAVEALLARIYLYIGKYDLAEIAANNVIQANKFAFVSQASFASGVDPSGASEQIFGLQLNTLSLNNTNFLSDEGTTTFSLDQASKSLYISSTDDYRSYLFINGTTTNTLNNIYTLKYAKTTDDSYYINKIPIIKLSEMYLILAESLWSQDKDPLLVLNRQRNARGLSSLTVLPTDVRTLFTNEYRIEFLAEGQLFYYYKRINQEIIHGSTTNLVNSKGYTFPIPPNETTSADRQPNR</sequence>
<dbReference type="Gene3D" id="1.25.40.390">
    <property type="match status" value="1"/>
</dbReference>
<dbReference type="EMBL" id="PSKQ01000017">
    <property type="protein sequence ID" value="MBE8719933.1"/>
    <property type="molecule type" value="Genomic_DNA"/>
</dbReference>
<proteinExistence type="predicted"/>